<gene>
    <name evidence="1" type="ORF">TH606_00195</name>
</gene>
<keyword evidence="2" id="KW-1185">Reference proteome</keyword>
<name>A0A177EBE3_9BACT</name>
<comment type="caution">
    <text evidence="1">The sequence shown here is derived from an EMBL/GenBank/DDBJ whole genome shotgun (WGS) entry which is preliminary data.</text>
</comment>
<protein>
    <recommendedName>
        <fullName evidence="3">DUF4197 domain-containing protein</fullName>
    </recommendedName>
</protein>
<dbReference type="AlphaFoldDB" id="A0A177EBE3"/>
<dbReference type="OrthoDB" id="9789685at2"/>
<evidence type="ECO:0000313" key="2">
    <source>
        <dbReference type="Proteomes" id="UP000076964"/>
    </source>
</evidence>
<accession>A0A177EBE3</accession>
<evidence type="ECO:0000313" key="1">
    <source>
        <dbReference type="EMBL" id="OAG28720.1"/>
    </source>
</evidence>
<dbReference type="Pfam" id="PF13852">
    <property type="entry name" value="DUF4197"/>
    <property type="match status" value="1"/>
</dbReference>
<dbReference type="InterPro" id="IPR025245">
    <property type="entry name" value="DUF4197"/>
</dbReference>
<dbReference type="Proteomes" id="UP000076964">
    <property type="component" value="Unassembled WGS sequence"/>
</dbReference>
<organism evidence="1 2">
    <name type="scientific">Thermodesulfatator autotrophicus</name>
    <dbReference type="NCBI Taxonomy" id="1795632"/>
    <lineage>
        <taxon>Bacteria</taxon>
        <taxon>Pseudomonadati</taxon>
        <taxon>Thermodesulfobacteriota</taxon>
        <taxon>Thermodesulfobacteria</taxon>
        <taxon>Thermodesulfobacteriales</taxon>
        <taxon>Thermodesulfatatoraceae</taxon>
        <taxon>Thermodesulfatator</taxon>
    </lineage>
</organism>
<proteinExistence type="predicted"/>
<reference evidence="1 2" key="1">
    <citation type="submission" date="2016-02" db="EMBL/GenBank/DDBJ databases">
        <title>Draft genome sequence of Thermodesulfatator sp. S606.</title>
        <authorList>
            <person name="Lai Q."/>
            <person name="Cao J."/>
            <person name="Dupont S."/>
            <person name="Shao Z."/>
            <person name="Jebbar M."/>
            <person name="Alain K."/>
        </authorList>
    </citation>
    <scope>NUCLEOTIDE SEQUENCE [LARGE SCALE GENOMIC DNA]</scope>
    <source>
        <strain evidence="1 2">S606</strain>
    </source>
</reference>
<dbReference type="RefSeq" id="WP_068540383.1">
    <property type="nucleotide sequence ID" value="NZ_LSFI01000001.1"/>
</dbReference>
<sequence length="249" mass="28538">MKNILILIISFLILNPAFVKAGFWESFQKIIKENTSPSKEESLTETDLNKGLKELLLVALKRTVDKTGQDGGFLNNELIRIPPPAPLDKATNFMRKLGFEKQADDFEISLNQAAEKAVKEAWPIFLETAKSITLQDVKNLFNGGEHAVTNYFREKTWPKLYQKFLPIVRENLNRIGVTQKYQQLISSPTIKSYLGYLDQKNLELDKYVTEKSLEGLFTVLAQEEERIRKDPAARTTELLKKLFKKATQN</sequence>
<evidence type="ECO:0008006" key="3">
    <source>
        <dbReference type="Google" id="ProtNLM"/>
    </source>
</evidence>
<dbReference type="EMBL" id="LSFI01000001">
    <property type="protein sequence ID" value="OAG28720.1"/>
    <property type="molecule type" value="Genomic_DNA"/>
</dbReference>